<gene>
    <name evidence="1" type="ORF">G5B91_18065</name>
</gene>
<accession>A0A6G6IYI1</accession>
<dbReference type="RefSeq" id="WP_024765176.1">
    <property type="nucleotide sequence ID" value="NZ_CP049140.1"/>
</dbReference>
<reference evidence="1 2" key="1">
    <citation type="submission" date="2020-02" db="EMBL/GenBank/DDBJ databases">
        <title>Integrative conjugative elements (ICEs) and plasmids drive adaptation of Pseudomonas nitroreducens strain HBP1 to wastewater environment.</title>
        <authorList>
            <person name="Sentchilo V."/>
            <person name="Carraro N."/>
            <person name="Bertelli C."/>
            <person name="van der Meer J.R."/>
        </authorList>
    </citation>
    <scope>NUCLEOTIDE SEQUENCE [LARGE SCALE GENOMIC DNA]</scope>
    <source>
        <strain evidence="1 2">HBP1</strain>
    </source>
</reference>
<dbReference type="AlphaFoldDB" id="A0A6G6IYI1"/>
<dbReference type="Proteomes" id="UP000501063">
    <property type="component" value="Chromosome"/>
</dbReference>
<protein>
    <submittedName>
        <fullName evidence="1">Uncharacterized protein</fullName>
    </submittedName>
</protein>
<evidence type="ECO:0000313" key="2">
    <source>
        <dbReference type="Proteomes" id="UP000501063"/>
    </source>
</evidence>
<proteinExistence type="predicted"/>
<dbReference type="EMBL" id="CP049140">
    <property type="protein sequence ID" value="QIE88072.1"/>
    <property type="molecule type" value="Genomic_DNA"/>
</dbReference>
<name>A0A6G6IYI1_PSENT</name>
<dbReference type="KEGG" id="pnt:G5B91_18065"/>
<organism evidence="1 2">
    <name type="scientific">Pseudomonas nitroreducens</name>
    <dbReference type="NCBI Taxonomy" id="46680"/>
    <lineage>
        <taxon>Bacteria</taxon>
        <taxon>Pseudomonadati</taxon>
        <taxon>Pseudomonadota</taxon>
        <taxon>Gammaproteobacteria</taxon>
        <taxon>Pseudomonadales</taxon>
        <taxon>Pseudomonadaceae</taxon>
        <taxon>Pseudomonas</taxon>
    </lineage>
</organism>
<evidence type="ECO:0000313" key="1">
    <source>
        <dbReference type="EMBL" id="QIE88072.1"/>
    </source>
</evidence>
<sequence>MKGEDVYIRLTDPSGKRREVINHHRVWNRQLFLENQRKQHNKPDKPDENRMVSVATEAEYRQFMGYKEQAA</sequence>